<feature type="signal peptide" evidence="1">
    <location>
        <begin position="1"/>
        <end position="28"/>
    </location>
</feature>
<name>A0A9Q8ILV8_9LACO</name>
<comment type="caution">
    <text evidence="2">The sequence shown here is derived from an EMBL/GenBank/DDBJ whole genome shotgun (WGS) entry which is preliminary data.</text>
</comment>
<dbReference type="Proteomes" id="UP000784700">
    <property type="component" value="Unassembled WGS sequence"/>
</dbReference>
<accession>A0A9Q8ILV8</accession>
<evidence type="ECO:0000256" key="1">
    <source>
        <dbReference type="SAM" id="SignalP"/>
    </source>
</evidence>
<keyword evidence="1" id="KW-0732">Signal</keyword>
<protein>
    <recommendedName>
        <fullName evidence="4">S-layer protein</fullName>
    </recommendedName>
</protein>
<evidence type="ECO:0000313" key="3">
    <source>
        <dbReference type="Proteomes" id="UP000784700"/>
    </source>
</evidence>
<organism evidence="2 3">
    <name type="scientific">Apilactobacillus micheneri</name>
    <dbReference type="NCBI Taxonomy" id="1899430"/>
    <lineage>
        <taxon>Bacteria</taxon>
        <taxon>Bacillati</taxon>
        <taxon>Bacillota</taxon>
        <taxon>Bacilli</taxon>
        <taxon>Lactobacillales</taxon>
        <taxon>Lactobacillaceae</taxon>
        <taxon>Apilactobacillus</taxon>
    </lineage>
</organism>
<sequence length="600" mass="63978">MQSSLKKSLYLGLAALSFASVASVTANASNANAAKKHAAAKKVTYKTTNKNLDQSVTFKATGKNAVYNKAVGKRSVVASKTDMASKANSKAAKDLFMAYQEGVTSKGVHYYKVVSFDKKVRGFVYNKGVAKTNTTVAADKPSNATGYLQNTNRFFNKPYGSQFKTSLKNDYKGMNIAADQFTVSDAVKVNNDQTYYYVTDKNNQLVNGWVNSVYFSNTITDAAKKANNSANAIHVKYVDSANLGSVLMEKDLNPANLSSAGTYSSDDVNASIKNSLVGTGFVNPVRQDTNTSIAKGNTVTVTVNKGATQFLNTNNFAPYVVTNAGNYNQQANLNNDVQSKMSTLQLSSDQWKALFQGNANQTFNFNNFEASLLAPGKAWNQFTINDKTYTYNANFTRNANKVSLSDGTNNKRDMTYDEIASGKFNIYYDVKDNTNTNTNSSDVNYTTQVVNSALAAYNNASSNKLQAALNATGLDANALNSYLTSSDNKVSSNATGLSDLGKAVSDKVSSDKTAASQKSATDILNGLTGTQLTAKNDALNALKGQDSAAINTVLGNANTAATAQGAKGTDKNSVLTNLTNDQVTGLKNVLGTVQASDVAK</sequence>
<dbReference type="AlphaFoldDB" id="A0A9Q8ILV8"/>
<feature type="chain" id="PRO_5040348122" description="S-layer protein" evidence="1">
    <location>
        <begin position="29"/>
        <end position="600"/>
    </location>
</feature>
<evidence type="ECO:0008006" key="4">
    <source>
        <dbReference type="Google" id="ProtNLM"/>
    </source>
</evidence>
<dbReference type="RefSeq" id="WP_140936266.1">
    <property type="nucleotide sequence ID" value="NZ_QUBF01000004.1"/>
</dbReference>
<dbReference type="EMBL" id="QUBG01000004">
    <property type="protein sequence ID" value="TPR43734.1"/>
    <property type="molecule type" value="Genomic_DNA"/>
</dbReference>
<reference evidence="2" key="1">
    <citation type="submission" date="2018-08" db="EMBL/GenBank/DDBJ databases">
        <title>Comparative genomics of wild bee and flower associated Lactobacillus reveals potential adaptation to the bee host.</title>
        <authorList>
            <person name="Vuong H.Q."/>
            <person name="Mcfrederick Q.S."/>
        </authorList>
    </citation>
    <scope>NUCLEOTIDE SEQUENCE</scope>
    <source>
        <strain evidence="2">HV_63</strain>
    </source>
</reference>
<evidence type="ECO:0000313" key="2">
    <source>
        <dbReference type="EMBL" id="TPR43734.1"/>
    </source>
</evidence>
<gene>
    <name evidence="2" type="ORF">DY130_04690</name>
</gene>
<proteinExistence type="predicted"/>